<protein>
    <recommendedName>
        <fullName evidence="5">BZIP domain-containing protein</fullName>
    </recommendedName>
</protein>
<gene>
    <name evidence="3" type="ORF">L596_028029</name>
</gene>
<dbReference type="EMBL" id="AZBU02000011">
    <property type="protein sequence ID" value="TKR60842.1"/>
    <property type="molecule type" value="Genomic_DNA"/>
</dbReference>
<comment type="caution">
    <text evidence="3">The sequence shown here is derived from an EMBL/GenBank/DDBJ whole genome shotgun (WGS) entry which is preliminary data.</text>
</comment>
<sequence length="147" mass="17058">MQRETVKRKKSTTFKSDSAKQSKKLRSAPNKENEDPREDEGRNSEHSTWTPPDSPVLRERLKKAFETGGIPISSDMEEATLLEVEVDIAKQRKARMERKEEVKQRQAEASKRYEVNSRCIDRLKEKAALKREIERLQGLLEDSRSTT</sequence>
<keyword evidence="4" id="KW-1185">Reference proteome</keyword>
<organism evidence="3 4">
    <name type="scientific">Steinernema carpocapsae</name>
    <name type="common">Entomopathogenic nematode</name>
    <dbReference type="NCBI Taxonomy" id="34508"/>
    <lineage>
        <taxon>Eukaryota</taxon>
        <taxon>Metazoa</taxon>
        <taxon>Ecdysozoa</taxon>
        <taxon>Nematoda</taxon>
        <taxon>Chromadorea</taxon>
        <taxon>Rhabditida</taxon>
        <taxon>Tylenchina</taxon>
        <taxon>Panagrolaimomorpha</taxon>
        <taxon>Strongyloidoidea</taxon>
        <taxon>Steinernematidae</taxon>
        <taxon>Steinernema</taxon>
    </lineage>
</organism>
<proteinExistence type="predicted"/>
<feature type="compositionally biased region" description="Basic and acidic residues" evidence="2">
    <location>
        <begin position="29"/>
        <end position="45"/>
    </location>
</feature>
<feature type="compositionally biased region" description="Basic residues" evidence="2">
    <location>
        <begin position="1"/>
        <end position="12"/>
    </location>
</feature>
<feature type="region of interest" description="Disordered" evidence="2">
    <location>
        <begin position="1"/>
        <end position="57"/>
    </location>
</feature>
<evidence type="ECO:0000313" key="3">
    <source>
        <dbReference type="EMBL" id="TKR60842.1"/>
    </source>
</evidence>
<evidence type="ECO:0008006" key="5">
    <source>
        <dbReference type="Google" id="ProtNLM"/>
    </source>
</evidence>
<evidence type="ECO:0000313" key="4">
    <source>
        <dbReference type="Proteomes" id="UP000298663"/>
    </source>
</evidence>
<reference evidence="3 4" key="2">
    <citation type="journal article" date="2019" name="G3 (Bethesda)">
        <title>Hybrid Assembly of the Genome of the Entomopathogenic Nematode Steinernema carpocapsae Identifies the X-Chromosome.</title>
        <authorList>
            <person name="Serra L."/>
            <person name="Macchietto M."/>
            <person name="Macias-Munoz A."/>
            <person name="McGill C.J."/>
            <person name="Rodriguez I.M."/>
            <person name="Rodriguez B."/>
            <person name="Murad R."/>
            <person name="Mortazavi A."/>
        </authorList>
    </citation>
    <scope>NUCLEOTIDE SEQUENCE [LARGE SCALE GENOMIC DNA]</scope>
    <source>
        <strain evidence="3 4">ALL</strain>
    </source>
</reference>
<evidence type="ECO:0000256" key="1">
    <source>
        <dbReference type="SAM" id="Coils"/>
    </source>
</evidence>
<name>A0A4U5LXB3_STECR</name>
<dbReference type="AlphaFoldDB" id="A0A4U5LXB3"/>
<evidence type="ECO:0000256" key="2">
    <source>
        <dbReference type="SAM" id="MobiDB-lite"/>
    </source>
</evidence>
<accession>A0A4U5LXB3</accession>
<reference evidence="3 4" key="1">
    <citation type="journal article" date="2015" name="Genome Biol.">
        <title>Comparative genomics of Steinernema reveals deeply conserved gene regulatory networks.</title>
        <authorList>
            <person name="Dillman A.R."/>
            <person name="Macchietto M."/>
            <person name="Porter C.F."/>
            <person name="Rogers A."/>
            <person name="Williams B."/>
            <person name="Antoshechkin I."/>
            <person name="Lee M.M."/>
            <person name="Goodwin Z."/>
            <person name="Lu X."/>
            <person name="Lewis E.E."/>
            <person name="Goodrich-Blair H."/>
            <person name="Stock S.P."/>
            <person name="Adams B.J."/>
            <person name="Sternberg P.W."/>
            <person name="Mortazavi A."/>
        </authorList>
    </citation>
    <scope>NUCLEOTIDE SEQUENCE [LARGE SCALE GENOMIC DNA]</scope>
    <source>
        <strain evidence="3 4">ALL</strain>
    </source>
</reference>
<feature type="coiled-coil region" evidence="1">
    <location>
        <begin position="79"/>
        <end position="146"/>
    </location>
</feature>
<keyword evidence="1" id="KW-0175">Coiled coil</keyword>
<dbReference type="Proteomes" id="UP000298663">
    <property type="component" value="Unassembled WGS sequence"/>
</dbReference>